<dbReference type="Gene3D" id="3.40.50.10350">
    <property type="entry name" value="Glycerate kinase, domain 1"/>
    <property type="match status" value="1"/>
</dbReference>
<protein>
    <submittedName>
        <fullName evidence="5">Glycerate kinase</fullName>
    </submittedName>
</protein>
<dbReference type="EMBL" id="CP049616">
    <property type="protein sequence ID" value="QII46653.1"/>
    <property type="molecule type" value="Genomic_DNA"/>
</dbReference>
<comment type="similarity">
    <text evidence="1 4">Belongs to the glycerate kinase type-1 family.</text>
</comment>
<dbReference type="InterPro" id="IPR018193">
    <property type="entry name" value="Glyc_kinase_flavodox-like_fold"/>
</dbReference>
<dbReference type="InterPro" id="IPR018197">
    <property type="entry name" value="Glycerate_kinase_RE-like"/>
</dbReference>
<name>A0A6G7J709_9FLAO</name>
<gene>
    <name evidence="5" type="ORF">GVT53_18850</name>
</gene>
<sequence>MKFILAPDKYKGSLTGREFCETVAQGIYKVFPKAEILKMPLADGGDGTIDVVAGYLNASKVSLKVKDPLFREITAHYLLSEDGQTAFIEMSEASGYKLLQKSEMNCMRTTTLGTGEMISDALERGARTILLGIGGSATNDGGMGMAKALGYSFLGAEGNELKPIGENLGRVKEVHQHNVHPKLSKAKIQVACDVNNPFYGENGAAKIYGAQKGASEKDIEFLDEGLKHFSKVLKSTFDIDVQQISGAGAAGGVGGGAVVFLNAELVSGVDLIMELAHFDEALQGADWVITGEGQLDGQTFSGKTISGVIRSAKKQNVPVAAFCGSVDVSIEEMQQIGLDYAVSILNQIGNLDDAKARTAENLKLASYNFANLLKLGKGQLK</sequence>
<dbReference type="SUPFAM" id="SSF110738">
    <property type="entry name" value="Glycerate kinase I"/>
    <property type="match status" value="1"/>
</dbReference>
<dbReference type="KEGG" id="mut:GVT53_18850"/>
<keyword evidence="2 4" id="KW-0808">Transferase</keyword>
<dbReference type="Gene3D" id="3.90.1510.10">
    <property type="entry name" value="Glycerate kinase, domain 2"/>
    <property type="match status" value="1"/>
</dbReference>
<dbReference type="GO" id="GO:0008887">
    <property type="term" value="F:glycerate kinase activity"/>
    <property type="evidence" value="ECO:0007669"/>
    <property type="project" value="UniProtKB-UniRule"/>
</dbReference>
<dbReference type="Proteomes" id="UP000502928">
    <property type="component" value="Chromosome"/>
</dbReference>
<organism evidence="5 6">
    <name type="scientific">Flagellimonas oceani</name>
    <dbReference type="NCBI Taxonomy" id="2698672"/>
    <lineage>
        <taxon>Bacteria</taxon>
        <taxon>Pseudomonadati</taxon>
        <taxon>Bacteroidota</taxon>
        <taxon>Flavobacteriia</taxon>
        <taxon>Flavobacteriales</taxon>
        <taxon>Flavobacteriaceae</taxon>
        <taxon>Flagellimonas</taxon>
    </lineage>
</organism>
<dbReference type="AlphaFoldDB" id="A0A6G7J709"/>
<dbReference type="Pfam" id="PF02595">
    <property type="entry name" value="Gly_kinase"/>
    <property type="match status" value="1"/>
</dbReference>
<evidence type="ECO:0000256" key="1">
    <source>
        <dbReference type="ARBA" id="ARBA00006284"/>
    </source>
</evidence>
<dbReference type="PIRSF" id="PIRSF006078">
    <property type="entry name" value="GlxK"/>
    <property type="match status" value="1"/>
</dbReference>
<keyword evidence="3 4" id="KW-0418">Kinase</keyword>
<dbReference type="PANTHER" id="PTHR21599">
    <property type="entry name" value="GLYCERATE KINASE"/>
    <property type="match status" value="1"/>
</dbReference>
<dbReference type="RefSeq" id="WP_166250025.1">
    <property type="nucleotide sequence ID" value="NZ_CP049616.1"/>
</dbReference>
<evidence type="ECO:0000313" key="5">
    <source>
        <dbReference type="EMBL" id="QII46653.1"/>
    </source>
</evidence>
<dbReference type="PANTHER" id="PTHR21599:SF0">
    <property type="entry name" value="GLYCERATE KINASE"/>
    <property type="match status" value="1"/>
</dbReference>
<dbReference type="InterPro" id="IPR004381">
    <property type="entry name" value="Glycerate_kinase"/>
</dbReference>
<accession>A0A6G7J709</accession>
<dbReference type="NCBIfam" id="TIGR00045">
    <property type="entry name" value="glycerate kinase"/>
    <property type="match status" value="1"/>
</dbReference>
<proteinExistence type="inferred from homology"/>
<evidence type="ECO:0000313" key="6">
    <source>
        <dbReference type="Proteomes" id="UP000502928"/>
    </source>
</evidence>
<evidence type="ECO:0000256" key="2">
    <source>
        <dbReference type="ARBA" id="ARBA00022679"/>
    </source>
</evidence>
<evidence type="ECO:0000256" key="4">
    <source>
        <dbReference type="PIRNR" id="PIRNR006078"/>
    </source>
</evidence>
<dbReference type="GO" id="GO:0031388">
    <property type="term" value="P:organic acid phosphorylation"/>
    <property type="evidence" value="ECO:0007669"/>
    <property type="project" value="UniProtKB-UniRule"/>
</dbReference>
<dbReference type="InterPro" id="IPR036129">
    <property type="entry name" value="Glycerate_kinase_sf"/>
</dbReference>
<evidence type="ECO:0000256" key="3">
    <source>
        <dbReference type="ARBA" id="ARBA00022777"/>
    </source>
</evidence>
<keyword evidence="6" id="KW-1185">Reference proteome</keyword>
<reference evidence="5 6" key="1">
    <citation type="submission" date="2020-02" db="EMBL/GenBank/DDBJ databases">
        <title>Complete genome of Muricauda sp. 501str8.</title>
        <authorList>
            <person name="Dong B."/>
            <person name="Zhu S."/>
            <person name="Yang J."/>
            <person name="Chen J."/>
        </authorList>
    </citation>
    <scope>NUCLEOTIDE SEQUENCE [LARGE SCALE GENOMIC DNA]</scope>
    <source>
        <strain evidence="5 6">501str8</strain>
    </source>
</reference>